<dbReference type="Proteomes" id="UP000548423">
    <property type="component" value="Unassembled WGS sequence"/>
</dbReference>
<reference evidence="2" key="1">
    <citation type="submission" date="2020-07" db="EMBL/GenBank/DDBJ databases">
        <authorList>
            <person name="Partida-Martinez L."/>
            <person name="Huntemann M."/>
            <person name="Clum A."/>
            <person name="Wang J."/>
            <person name="Palaniappan K."/>
            <person name="Ritter S."/>
            <person name="Chen I.-M."/>
            <person name="Stamatis D."/>
            <person name="Reddy T."/>
            <person name="O'Malley R."/>
            <person name="Daum C."/>
            <person name="Shapiro N."/>
            <person name="Ivanova N."/>
            <person name="Kyrpides N."/>
            <person name="Woyke T."/>
        </authorList>
    </citation>
    <scope>NUCLEOTIDE SEQUENCE [LARGE SCALE GENOMIC DNA]</scope>
    <source>
        <strain evidence="2">AT2.8</strain>
    </source>
</reference>
<dbReference type="EMBL" id="JACCBX010000012">
    <property type="protein sequence ID" value="NYE08168.1"/>
    <property type="molecule type" value="Genomic_DNA"/>
</dbReference>
<evidence type="ECO:0000313" key="1">
    <source>
        <dbReference type="EMBL" id="NYE08168.1"/>
    </source>
</evidence>
<gene>
    <name evidence="1" type="ORF">F4694_005011</name>
</gene>
<reference evidence="2" key="2">
    <citation type="submission" date="2020-08" db="EMBL/GenBank/DDBJ databases">
        <title>The Agave Microbiome: Exploring the role of microbial communities in plant adaptations to desert environments.</title>
        <authorList>
            <person name="Partida-Martinez L.P."/>
        </authorList>
    </citation>
    <scope>NUCLEOTIDE SEQUENCE [LARGE SCALE GENOMIC DNA]</scope>
    <source>
        <strain evidence="2">AT2.8</strain>
    </source>
</reference>
<dbReference type="AlphaFoldDB" id="A0A852TLX2"/>
<protein>
    <recommendedName>
        <fullName evidence="3">DUF3891 family protein</fullName>
    </recommendedName>
</protein>
<name>A0A852TLX2_9BACI</name>
<accession>A0A852TLX2</accession>
<comment type="caution">
    <text evidence="1">The sequence shown here is derived from an EMBL/GenBank/DDBJ whole genome shotgun (WGS) entry which is preliminary data.</text>
</comment>
<evidence type="ECO:0008006" key="3">
    <source>
        <dbReference type="Google" id="ProtNLM"/>
    </source>
</evidence>
<organism evidence="1 2">
    <name type="scientific">Neobacillus niacini</name>
    <dbReference type="NCBI Taxonomy" id="86668"/>
    <lineage>
        <taxon>Bacteria</taxon>
        <taxon>Bacillati</taxon>
        <taxon>Bacillota</taxon>
        <taxon>Bacilli</taxon>
        <taxon>Bacillales</taxon>
        <taxon>Bacillaceae</taxon>
        <taxon>Neobacillus</taxon>
    </lineage>
</organism>
<proteinExistence type="predicted"/>
<dbReference type="InterPro" id="IPR024992">
    <property type="entry name" value="DUF3891"/>
</dbReference>
<evidence type="ECO:0000313" key="2">
    <source>
        <dbReference type="Proteomes" id="UP000548423"/>
    </source>
</evidence>
<dbReference type="Pfam" id="PF13030">
    <property type="entry name" value="DUF3891"/>
    <property type="match status" value="1"/>
</dbReference>
<sequence>MGSSFPSYVIKIAGSFGLDLLDKGNIKGSMWNPNKFSFYKGKGFTRMIILEREQSFLMVTQNEHAQIAGVIARNCKEDYFFDDNRTQEVLLAIKEHDRGWIEMDSSPVWNDKTEKPYSFIDYPLSLKITFYKKGLDEVEKLSKYAGLLCSLHYSSFIQDSSESAVREFWKEEKQRQEQLSKELQLTGDKHKQETLMYHLDLLKFCDYLSLFISLNEPGDNKGIHSFFRNGFPQLFPFVTDKPIVAHWENPETVSLSFSPLKKEMEVELPYRAVIKDQIEKHGIIQAYKDTPVSIRKVVFK</sequence>